<reference evidence="3 4" key="1">
    <citation type="submission" date="2019-02" db="EMBL/GenBank/DDBJ databases">
        <title>Deep-cultivation of Planctomycetes and their phenomic and genomic characterization uncovers novel biology.</title>
        <authorList>
            <person name="Wiegand S."/>
            <person name="Jogler M."/>
            <person name="Boedeker C."/>
            <person name="Pinto D."/>
            <person name="Vollmers J."/>
            <person name="Rivas-Marin E."/>
            <person name="Kohn T."/>
            <person name="Peeters S.H."/>
            <person name="Heuer A."/>
            <person name="Rast P."/>
            <person name="Oberbeckmann S."/>
            <person name="Bunk B."/>
            <person name="Jeske O."/>
            <person name="Meyerdierks A."/>
            <person name="Storesund J.E."/>
            <person name="Kallscheuer N."/>
            <person name="Luecker S."/>
            <person name="Lage O.M."/>
            <person name="Pohl T."/>
            <person name="Merkel B.J."/>
            <person name="Hornburger P."/>
            <person name="Mueller R.-W."/>
            <person name="Bruemmer F."/>
            <person name="Labrenz M."/>
            <person name="Spormann A.M."/>
            <person name="Op Den Camp H."/>
            <person name="Overmann J."/>
            <person name="Amann R."/>
            <person name="Jetten M.S.M."/>
            <person name="Mascher T."/>
            <person name="Medema M.H."/>
            <person name="Devos D.P."/>
            <person name="Kaster A.-K."/>
            <person name="Ovreas L."/>
            <person name="Rohde M."/>
            <person name="Galperin M.Y."/>
            <person name="Jogler C."/>
        </authorList>
    </citation>
    <scope>NUCLEOTIDE SEQUENCE [LARGE SCALE GENOMIC DNA]</scope>
    <source>
        <strain evidence="3 4">V7</strain>
    </source>
</reference>
<dbReference type="InterPro" id="IPR029069">
    <property type="entry name" value="HotDog_dom_sf"/>
</dbReference>
<evidence type="ECO:0000259" key="2">
    <source>
        <dbReference type="Pfam" id="PF03061"/>
    </source>
</evidence>
<evidence type="ECO:0000313" key="4">
    <source>
        <dbReference type="Proteomes" id="UP000316476"/>
    </source>
</evidence>
<dbReference type="CDD" id="cd03443">
    <property type="entry name" value="PaaI_thioesterase"/>
    <property type="match status" value="1"/>
</dbReference>
<accession>A0A5C6G232</accession>
<dbReference type="InterPro" id="IPR006683">
    <property type="entry name" value="Thioestr_dom"/>
</dbReference>
<dbReference type="PANTHER" id="PTHR43240:SF1">
    <property type="entry name" value="BLR5584 PROTEIN"/>
    <property type="match status" value="1"/>
</dbReference>
<protein>
    <submittedName>
        <fullName evidence="3">Putative esterase</fullName>
        <ecNumber evidence="3">3.1.2.-</ecNumber>
    </submittedName>
</protein>
<dbReference type="PANTHER" id="PTHR43240">
    <property type="entry name" value="1,4-DIHYDROXY-2-NAPHTHOYL-COA THIOESTERASE 1"/>
    <property type="match status" value="1"/>
</dbReference>
<dbReference type="InterPro" id="IPR003736">
    <property type="entry name" value="PAAI_dom"/>
</dbReference>
<dbReference type="NCBIfam" id="TIGR00369">
    <property type="entry name" value="unchar_dom_1"/>
    <property type="match status" value="1"/>
</dbReference>
<dbReference type="Pfam" id="PF03061">
    <property type="entry name" value="4HBT"/>
    <property type="match status" value="1"/>
</dbReference>
<keyword evidence="1 3" id="KW-0378">Hydrolase</keyword>
<dbReference type="AlphaFoldDB" id="A0A5C6G232"/>
<name>A0A5C6G232_9PLAN</name>
<evidence type="ECO:0000313" key="3">
    <source>
        <dbReference type="EMBL" id="TWU67243.1"/>
    </source>
</evidence>
<dbReference type="OrthoDB" id="328435at2"/>
<comment type="caution">
    <text evidence="3">The sequence shown here is derived from an EMBL/GenBank/DDBJ whole genome shotgun (WGS) entry which is preliminary data.</text>
</comment>
<proteinExistence type="predicted"/>
<dbReference type="GO" id="GO:0061522">
    <property type="term" value="F:1,4-dihydroxy-2-naphthoyl-CoA thioesterase activity"/>
    <property type="evidence" value="ECO:0007669"/>
    <property type="project" value="TreeGrafter"/>
</dbReference>
<dbReference type="GO" id="GO:0005829">
    <property type="term" value="C:cytosol"/>
    <property type="evidence" value="ECO:0007669"/>
    <property type="project" value="TreeGrafter"/>
</dbReference>
<dbReference type="EC" id="3.1.2.-" evidence="3"/>
<feature type="domain" description="Thioesterase" evidence="2">
    <location>
        <begin position="107"/>
        <end position="183"/>
    </location>
</feature>
<dbReference type="Proteomes" id="UP000316476">
    <property type="component" value="Unassembled WGS sequence"/>
</dbReference>
<evidence type="ECO:0000256" key="1">
    <source>
        <dbReference type="ARBA" id="ARBA00022801"/>
    </source>
</evidence>
<organism evidence="3 4">
    <name type="scientific">Crateriforma conspicua</name>
    <dbReference type="NCBI Taxonomy" id="2527996"/>
    <lineage>
        <taxon>Bacteria</taxon>
        <taxon>Pseudomonadati</taxon>
        <taxon>Planctomycetota</taxon>
        <taxon>Planctomycetia</taxon>
        <taxon>Planctomycetales</taxon>
        <taxon>Planctomycetaceae</taxon>
        <taxon>Crateriforma</taxon>
    </lineage>
</organism>
<dbReference type="Gene3D" id="3.10.129.10">
    <property type="entry name" value="Hotdog Thioesterase"/>
    <property type="match status" value="1"/>
</dbReference>
<gene>
    <name evidence="3" type="ORF">V7x_28160</name>
</gene>
<dbReference type="SUPFAM" id="SSF54637">
    <property type="entry name" value="Thioesterase/thiol ester dehydrase-isomerase"/>
    <property type="match status" value="1"/>
</dbReference>
<dbReference type="EMBL" id="SJPZ01000001">
    <property type="protein sequence ID" value="TWU67243.1"/>
    <property type="molecule type" value="Genomic_DNA"/>
</dbReference>
<sequence length="196" mass="21401">MRTYRPPEKTRPILSIKFRLIWPPFEGSREVSTKRYNDTFNHLDPLGRPSFPKVHSVLPVQSERFSTAPISRLVGFDVQPPADPDSGTPLGHAVVRIQCGPQHHNPMGRVHGGLVSALADAAMGIAFGRTLLESEDFSTIEMKINFIRPVKDGLLTATATVVERGLRIGFVQCDITGPKGKLVATATSTCTVLSQS</sequence>